<sequence>MTLVTLADGTERDIDLDIDAICAYEEEHPDWSITDLFNSMDTKIRFTNLNLMATFLGFSGFSELYNLGISGAKMYDIVRNSKYMGFTDSEEEE</sequence>
<reference evidence="1 2" key="1">
    <citation type="journal article" date="2023" name="Nat. Microbiol.">
        <title>A compendium of viruses from methanogenic archaea reveals their diversity and adaptations to the gut environment.</title>
        <authorList>
            <person name="Medvedeva S."/>
            <person name="Borrel G."/>
            <person name="Krupovic M."/>
            <person name="Gribaldo S."/>
        </authorList>
    </citation>
    <scope>NUCLEOTIDE SEQUENCE [LARGE SCALE GENOMIC DNA]</scope>
</reference>
<name>A0AA87CI84_9CAUD</name>
<dbReference type="EMBL" id="BK063676">
    <property type="protein sequence ID" value="DBA35350.1"/>
    <property type="molecule type" value="Genomic_DNA"/>
</dbReference>
<evidence type="ECO:0000313" key="1">
    <source>
        <dbReference type="EMBL" id="DBA35350.1"/>
    </source>
</evidence>
<dbReference type="GeneID" id="98835764"/>
<evidence type="ECO:0000313" key="2">
    <source>
        <dbReference type="Proteomes" id="UP001302265"/>
    </source>
</evidence>
<dbReference type="RefSeq" id="YP_011108903.1">
    <property type="nucleotide sequence ID" value="NC_092586.1"/>
</dbReference>
<accession>A0AA87CI84</accession>
<organism evidence="1 2">
    <name type="scientific">Caudoviricetes sp. vir215</name>
    <dbReference type="NCBI Taxonomy" id="3068354"/>
    <lineage>
        <taxon>Viruses</taxon>
        <taxon>Duplodnaviria</taxon>
        <taxon>Heunggongvirae</taxon>
        <taxon>Uroviricota</taxon>
        <taxon>Caudoviricetes</taxon>
    </lineage>
</organism>
<proteinExistence type="predicted"/>
<keyword evidence="2" id="KW-1185">Reference proteome</keyword>
<protein>
    <submittedName>
        <fullName evidence="1">Uncharacterized protein</fullName>
    </submittedName>
</protein>
<dbReference type="Proteomes" id="UP001302265">
    <property type="component" value="Segment"/>
</dbReference>
<gene>
    <name evidence="1" type="ORF">vir215_00048</name>
</gene>